<reference evidence="2" key="2">
    <citation type="submission" date="2021-12" db="EMBL/GenBank/DDBJ databases">
        <title>Resequencing data analysis of finger millet.</title>
        <authorList>
            <person name="Hatakeyama M."/>
            <person name="Aluri S."/>
            <person name="Balachadran M.T."/>
            <person name="Sivarajan S.R."/>
            <person name="Poveda L."/>
            <person name="Shimizu-Inatsugi R."/>
            <person name="Schlapbach R."/>
            <person name="Sreeman S.M."/>
            <person name="Shimizu K.K."/>
        </authorList>
    </citation>
    <scope>NUCLEOTIDE SEQUENCE</scope>
</reference>
<feature type="compositionally biased region" description="Basic and acidic residues" evidence="1">
    <location>
        <begin position="36"/>
        <end position="46"/>
    </location>
</feature>
<feature type="region of interest" description="Disordered" evidence="1">
    <location>
        <begin position="284"/>
        <end position="306"/>
    </location>
</feature>
<feature type="compositionally biased region" description="Low complexity" evidence="1">
    <location>
        <begin position="113"/>
        <end position="130"/>
    </location>
</feature>
<evidence type="ECO:0000313" key="3">
    <source>
        <dbReference type="Proteomes" id="UP001054889"/>
    </source>
</evidence>
<feature type="compositionally biased region" description="Basic and acidic residues" evidence="1">
    <location>
        <begin position="100"/>
        <end position="110"/>
    </location>
</feature>
<feature type="compositionally biased region" description="Basic residues" evidence="1">
    <location>
        <begin position="284"/>
        <end position="295"/>
    </location>
</feature>
<keyword evidence="3" id="KW-1185">Reference proteome</keyword>
<sequence length="403" mass="44483">MLPPSRNLPTCREQSSLYRLPVAATSQHGTVTGRSTRVDDGLRDTTPRPAYGDHSSLERGSTRRSMSGKLSLVRDRQPVSVSSMRRFEKLGSSRLSLGVESRRGSDRPGRDVATSTPRPSYSSSASGAATIRSRIMPHNRDLTARFLLRRGAAAAEEETTPRRRRRRAKDDDAVSSVGSKPRGRSLNGVVDSGRSYTVSSPGAASYRSSGSLTYATTRTASSTASASFSSYSYSPPVPPRRGSARPAYASADSSRSRRRRERRERRMERVRRFKEKIAMVFHHRHDHHHHHHHHQQQQQQQHQLHAHEAPPPLLSNLCVRDRKSTWKQLGGLFNRAKRQEKKTAATHAAVSVPPPPPKKKRGGGGGGGVWAFCSAGCGTCVANGRRRSCSHHSLDLSHFGFLA</sequence>
<protein>
    <submittedName>
        <fullName evidence="2">Uncharacterized protein</fullName>
    </submittedName>
</protein>
<organism evidence="2 3">
    <name type="scientific">Eleusine coracana subsp. coracana</name>
    <dbReference type="NCBI Taxonomy" id="191504"/>
    <lineage>
        <taxon>Eukaryota</taxon>
        <taxon>Viridiplantae</taxon>
        <taxon>Streptophyta</taxon>
        <taxon>Embryophyta</taxon>
        <taxon>Tracheophyta</taxon>
        <taxon>Spermatophyta</taxon>
        <taxon>Magnoliopsida</taxon>
        <taxon>Liliopsida</taxon>
        <taxon>Poales</taxon>
        <taxon>Poaceae</taxon>
        <taxon>PACMAD clade</taxon>
        <taxon>Chloridoideae</taxon>
        <taxon>Cynodonteae</taxon>
        <taxon>Eleusininae</taxon>
        <taxon>Eleusine</taxon>
    </lineage>
</organism>
<feature type="compositionally biased region" description="Low complexity" evidence="1">
    <location>
        <begin position="211"/>
        <end position="234"/>
    </location>
</feature>
<feature type="compositionally biased region" description="Basic residues" evidence="1">
    <location>
        <begin position="256"/>
        <end position="271"/>
    </location>
</feature>
<gene>
    <name evidence="2" type="primary">ga19153</name>
    <name evidence="2" type="ORF">PR202_ga19153</name>
</gene>
<accession>A0AAV5CV61</accession>
<feature type="compositionally biased region" description="Polar residues" evidence="1">
    <location>
        <begin position="24"/>
        <end position="35"/>
    </location>
</feature>
<name>A0AAV5CV61_ELECO</name>
<dbReference type="EMBL" id="BQKI01000009">
    <property type="protein sequence ID" value="GJN01852.1"/>
    <property type="molecule type" value="Genomic_DNA"/>
</dbReference>
<feature type="region of interest" description="Disordered" evidence="1">
    <location>
        <begin position="153"/>
        <end position="271"/>
    </location>
</feature>
<evidence type="ECO:0000256" key="1">
    <source>
        <dbReference type="SAM" id="MobiDB-lite"/>
    </source>
</evidence>
<dbReference type="Proteomes" id="UP001054889">
    <property type="component" value="Unassembled WGS sequence"/>
</dbReference>
<feature type="compositionally biased region" description="Polar residues" evidence="1">
    <location>
        <begin position="194"/>
        <end position="210"/>
    </location>
</feature>
<proteinExistence type="predicted"/>
<dbReference type="AlphaFoldDB" id="A0AAV5CV61"/>
<feature type="region of interest" description="Disordered" evidence="1">
    <location>
        <begin position="338"/>
        <end position="365"/>
    </location>
</feature>
<evidence type="ECO:0000313" key="2">
    <source>
        <dbReference type="EMBL" id="GJN01852.1"/>
    </source>
</evidence>
<feature type="region of interest" description="Disordered" evidence="1">
    <location>
        <begin position="98"/>
        <end position="136"/>
    </location>
</feature>
<feature type="region of interest" description="Disordered" evidence="1">
    <location>
        <begin position="21"/>
        <end position="85"/>
    </location>
</feature>
<reference evidence="2" key="1">
    <citation type="journal article" date="2018" name="DNA Res.">
        <title>Multiple hybrid de novo genome assembly of finger millet, an orphan allotetraploid crop.</title>
        <authorList>
            <person name="Hatakeyama M."/>
            <person name="Aluri S."/>
            <person name="Balachadran M.T."/>
            <person name="Sivarajan S.R."/>
            <person name="Patrignani A."/>
            <person name="Gruter S."/>
            <person name="Poveda L."/>
            <person name="Shimizu-Inatsugi R."/>
            <person name="Baeten J."/>
            <person name="Francoijs K.J."/>
            <person name="Nataraja K.N."/>
            <person name="Reddy Y.A.N."/>
            <person name="Phadnis S."/>
            <person name="Ravikumar R.L."/>
            <person name="Schlapbach R."/>
            <person name="Sreeman S.M."/>
            <person name="Shimizu K.K."/>
        </authorList>
    </citation>
    <scope>NUCLEOTIDE SEQUENCE</scope>
</reference>
<comment type="caution">
    <text evidence="2">The sequence shown here is derived from an EMBL/GenBank/DDBJ whole genome shotgun (WGS) entry which is preliminary data.</text>
</comment>